<evidence type="ECO:0000256" key="1">
    <source>
        <dbReference type="ARBA" id="ARBA00001946"/>
    </source>
</evidence>
<evidence type="ECO:0000256" key="3">
    <source>
        <dbReference type="ARBA" id="ARBA00005150"/>
    </source>
</evidence>
<organism evidence="21 22">
    <name type="scientific">Halalkalibacter krulwichiae</name>
    <dbReference type="NCBI Taxonomy" id="199441"/>
    <lineage>
        <taxon>Bacteria</taxon>
        <taxon>Bacillati</taxon>
        <taxon>Bacillota</taxon>
        <taxon>Bacilli</taxon>
        <taxon>Bacillales</taxon>
        <taxon>Bacillaceae</taxon>
        <taxon>Halalkalibacter</taxon>
    </lineage>
</organism>
<evidence type="ECO:0000256" key="15">
    <source>
        <dbReference type="ARBA" id="ARBA00030592"/>
    </source>
</evidence>
<reference evidence="21 22" key="1">
    <citation type="submission" date="2017-04" db="EMBL/GenBank/DDBJ databases">
        <title>Bacillus krulwichiae AM31D Genome sequencing and assembly.</title>
        <authorList>
            <person name="Krulwich T.A."/>
            <person name="Anastor L."/>
            <person name="Ehrlich R."/>
            <person name="Ehrlich G.D."/>
            <person name="Janto B."/>
        </authorList>
    </citation>
    <scope>NUCLEOTIDE SEQUENCE [LARGE SCALE GENOMIC DNA]</scope>
    <source>
        <strain evidence="21 22">AM31D</strain>
    </source>
</reference>
<dbReference type="Gene3D" id="3.90.190.20">
    <property type="entry name" value="Mur ligase, C-terminal domain"/>
    <property type="match status" value="1"/>
</dbReference>
<evidence type="ECO:0000256" key="12">
    <source>
        <dbReference type="ARBA" id="ARBA00022840"/>
    </source>
</evidence>
<dbReference type="EMBL" id="CP020814">
    <property type="protein sequence ID" value="ARK31608.1"/>
    <property type="molecule type" value="Genomic_DNA"/>
</dbReference>
<evidence type="ECO:0000256" key="13">
    <source>
        <dbReference type="ARBA" id="ARBA00022842"/>
    </source>
</evidence>
<dbReference type="GO" id="GO:0005524">
    <property type="term" value="F:ATP binding"/>
    <property type="evidence" value="ECO:0007669"/>
    <property type="project" value="UniProtKB-KW"/>
</dbReference>
<keyword evidence="9 18" id="KW-0436">Ligase</keyword>
<dbReference type="GO" id="GO:0008841">
    <property type="term" value="F:dihydrofolate synthase activity"/>
    <property type="evidence" value="ECO:0007669"/>
    <property type="project" value="UniProtKB-EC"/>
</dbReference>
<evidence type="ECO:0000256" key="2">
    <source>
        <dbReference type="ARBA" id="ARBA00004799"/>
    </source>
</evidence>
<dbReference type="NCBIfam" id="TIGR01499">
    <property type="entry name" value="folC"/>
    <property type="match status" value="1"/>
</dbReference>
<keyword evidence="22" id="KW-1185">Reference proteome</keyword>
<evidence type="ECO:0000256" key="6">
    <source>
        <dbReference type="ARBA" id="ARBA00013023"/>
    </source>
</evidence>
<dbReference type="STRING" id="199441.BkAM31D_18125"/>
<evidence type="ECO:0000313" key="21">
    <source>
        <dbReference type="EMBL" id="ARK31608.1"/>
    </source>
</evidence>
<evidence type="ECO:0000256" key="14">
    <source>
        <dbReference type="ARBA" id="ARBA00022909"/>
    </source>
</evidence>
<dbReference type="Gene3D" id="3.40.1190.10">
    <property type="entry name" value="Mur-like, catalytic domain"/>
    <property type="match status" value="1"/>
</dbReference>
<dbReference type="SUPFAM" id="SSF53244">
    <property type="entry name" value="MurD-like peptide ligases, peptide-binding domain"/>
    <property type="match status" value="1"/>
</dbReference>
<dbReference type="AlphaFoldDB" id="A0A1X9MDU9"/>
<keyword evidence="13" id="KW-0460">Magnesium</keyword>
<dbReference type="PIRSF" id="PIRSF001563">
    <property type="entry name" value="Folylpolyglu_synth"/>
    <property type="match status" value="1"/>
</dbReference>
<evidence type="ECO:0000256" key="18">
    <source>
        <dbReference type="PIRNR" id="PIRNR001563"/>
    </source>
</evidence>
<evidence type="ECO:0000256" key="17">
    <source>
        <dbReference type="ARBA" id="ARBA00049161"/>
    </source>
</evidence>
<evidence type="ECO:0000256" key="4">
    <source>
        <dbReference type="ARBA" id="ARBA00008276"/>
    </source>
</evidence>
<dbReference type="GO" id="GO:0004326">
    <property type="term" value="F:tetrahydrofolylpolyglutamate synthase activity"/>
    <property type="evidence" value="ECO:0007669"/>
    <property type="project" value="UniProtKB-EC"/>
</dbReference>
<dbReference type="Pfam" id="PF08245">
    <property type="entry name" value="Mur_ligase_M"/>
    <property type="match status" value="1"/>
</dbReference>
<name>A0A1X9MDU9_9BACI</name>
<dbReference type="EC" id="6.3.2.12" evidence="6"/>
<proteinExistence type="inferred from homology"/>
<dbReference type="InterPro" id="IPR013221">
    <property type="entry name" value="Mur_ligase_cen"/>
</dbReference>
<dbReference type="SUPFAM" id="SSF53623">
    <property type="entry name" value="MurD-like peptide ligases, catalytic domain"/>
    <property type="match status" value="1"/>
</dbReference>
<evidence type="ECO:0000259" key="19">
    <source>
        <dbReference type="Pfam" id="PF02875"/>
    </source>
</evidence>
<gene>
    <name evidence="21" type="primary">fgs_2</name>
    <name evidence="21" type="ORF">BkAM31D_18125</name>
</gene>
<dbReference type="GO" id="GO:0005737">
    <property type="term" value="C:cytoplasm"/>
    <property type="evidence" value="ECO:0007669"/>
    <property type="project" value="TreeGrafter"/>
</dbReference>
<evidence type="ECO:0000256" key="7">
    <source>
        <dbReference type="ARBA" id="ARBA00013025"/>
    </source>
</evidence>
<dbReference type="InterPro" id="IPR004101">
    <property type="entry name" value="Mur_ligase_C"/>
</dbReference>
<comment type="similarity">
    <text evidence="4 18">Belongs to the folylpolyglutamate synthase family.</text>
</comment>
<feature type="domain" description="Mur ligase C-terminal" evidence="19">
    <location>
        <begin position="300"/>
        <end position="417"/>
    </location>
</feature>
<dbReference type="EC" id="6.3.2.17" evidence="7"/>
<comment type="pathway">
    <text evidence="2">Cofactor biosynthesis; tetrahydrofolate biosynthesis; 7,8-dihydrofolate from 2-amino-4-hydroxy-6-hydroxymethyl-7,8-dihydropteridine diphosphate and 4-aminobenzoate: step 2/2.</text>
</comment>
<sequence length="435" mass="48773">MKNRADVINWIEGLLSFGIKPGLERMNWMLDRLDRPDQMLKAIHIGGTNGKGSTVSFLRHTLVEAGYSVGTFTSPSMECFEDRISLNGTPINEEALLTCAKRIQPLVEQLSKTEYGSPTEFEVLTTIAFDYFGTIAKPDIVLVEVGLGGRLDSTNVITPILSIITSIGFDHMQILGESLKEIASEKAGIIKEHVPIVSGVSQEDAKRVIQAVSNQNKSPLYVLGKHFDEEVVAVNEERQVFTYTQIGREPLDVTIQMSGPHQRQNAAIAIQALELLRTNNQLVIDDTHIQKGLLLTTWPGRFEVLQESPTVIVDGAHNKEGMQALAETLKLHYPNKNVRFLIAATKEKDMNSLLQPFLDFQASFTFTTFDFDRAAKAESLSTQAPVQTKRYHENWTQALHEEIEQTKMDEVLIICGSLYFIARVREKWKNLISVM</sequence>
<dbReference type="InterPro" id="IPR036565">
    <property type="entry name" value="Mur-like_cat_sf"/>
</dbReference>
<keyword evidence="11 18" id="KW-0547">Nucleotide-binding</keyword>
<evidence type="ECO:0000256" key="9">
    <source>
        <dbReference type="ARBA" id="ARBA00022598"/>
    </source>
</evidence>
<evidence type="ECO:0000256" key="11">
    <source>
        <dbReference type="ARBA" id="ARBA00022741"/>
    </source>
</evidence>
<feature type="domain" description="Mur ligase central" evidence="20">
    <location>
        <begin position="45"/>
        <end position="272"/>
    </location>
</feature>
<dbReference type="FunFam" id="3.40.1190.10:FF:000004">
    <property type="entry name" value="Dihydrofolate synthase/folylpolyglutamate synthase"/>
    <property type="match status" value="1"/>
</dbReference>
<evidence type="ECO:0000256" key="5">
    <source>
        <dbReference type="ARBA" id="ARBA00011245"/>
    </source>
</evidence>
<dbReference type="RefSeq" id="WP_066153148.1">
    <property type="nucleotide sequence ID" value="NZ_CP020814.1"/>
</dbReference>
<evidence type="ECO:0000313" key="22">
    <source>
        <dbReference type="Proteomes" id="UP000193006"/>
    </source>
</evidence>
<evidence type="ECO:0000256" key="16">
    <source>
        <dbReference type="ARBA" id="ARBA00047493"/>
    </source>
</evidence>
<comment type="cofactor">
    <cofactor evidence="1">
        <name>Mg(2+)</name>
        <dbReference type="ChEBI" id="CHEBI:18420"/>
    </cofactor>
</comment>
<comment type="subunit">
    <text evidence="5">Monomer.</text>
</comment>
<dbReference type="InterPro" id="IPR018109">
    <property type="entry name" value="Folylpolyglutamate_synth_CS"/>
</dbReference>
<keyword evidence="10" id="KW-0479">Metal-binding</keyword>
<comment type="catalytic activity">
    <reaction evidence="17">
        <text>7,8-dihydropteroate + L-glutamate + ATP = 7,8-dihydrofolate + ADP + phosphate + H(+)</text>
        <dbReference type="Rhea" id="RHEA:23584"/>
        <dbReference type="ChEBI" id="CHEBI:15378"/>
        <dbReference type="ChEBI" id="CHEBI:17839"/>
        <dbReference type="ChEBI" id="CHEBI:29985"/>
        <dbReference type="ChEBI" id="CHEBI:30616"/>
        <dbReference type="ChEBI" id="CHEBI:43474"/>
        <dbReference type="ChEBI" id="CHEBI:57451"/>
        <dbReference type="ChEBI" id="CHEBI:456216"/>
        <dbReference type="EC" id="6.3.2.12"/>
    </reaction>
</comment>
<dbReference type="KEGG" id="bkw:BkAM31D_18125"/>
<protein>
    <recommendedName>
        <fullName evidence="8">Dihydrofolate synthase/folylpolyglutamate synthase</fullName>
        <ecNumber evidence="6">6.3.2.12</ecNumber>
        <ecNumber evidence="7">6.3.2.17</ecNumber>
    </recommendedName>
    <alternativeName>
        <fullName evidence="15">Tetrahydrofolylpolyglutamate synthase</fullName>
    </alternativeName>
</protein>
<keyword evidence="12 18" id="KW-0067">ATP-binding</keyword>
<dbReference type="InterPro" id="IPR036615">
    <property type="entry name" value="Mur_ligase_C_dom_sf"/>
</dbReference>
<evidence type="ECO:0000259" key="20">
    <source>
        <dbReference type="Pfam" id="PF08245"/>
    </source>
</evidence>
<dbReference type="PANTHER" id="PTHR11136">
    <property type="entry name" value="FOLYLPOLYGLUTAMATE SYNTHASE-RELATED"/>
    <property type="match status" value="1"/>
</dbReference>
<dbReference type="GO" id="GO:0046872">
    <property type="term" value="F:metal ion binding"/>
    <property type="evidence" value="ECO:0007669"/>
    <property type="project" value="UniProtKB-KW"/>
</dbReference>
<accession>A0A1X9MDU9</accession>
<evidence type="ECO:0000256" key="8">
    <source>
        <dbReference type="ARBA" id="ARBA00019357"/>
    </source>
</evidence>
<dbReference type="PROSITE" id="PS01012">
    <property type="entry name" value="FOLYLPOLYGLU_SYNT_2"/>
    <property type="match status" value="1"/>
</dbReference>
<keyword evidence="14" id="KW-0289">Folate biosynthesis</keyword>
<dbReference type="GO" id="GO:0046656">
    <property type="term" value="P:folic acid biosynthetic process"/>
    <property type="evidence" value="ECO:0007669"/>
    <property type="project" value="UniProtKB-KW"/>
</dbReference>
<comment type="pathway">
    <text evidence="3">Cofactor biosynthesis; tetrahydrofolylpolyglutamate biosynthesis.</text>
</comment>
<dbReference type="PANTHER" id="PTHR11136:SF0">
    <property type="entry name" value="DIHYDROFOLATE SYNTHETASE-RELATED"/>
    <property type="match status" value="1"/>
</dbReference>
<comment type="catalytic activity">
    <reaction evidence="16">
        <text>(6S)-5,6,7,8-tetrahydrofolyl-(gamma-L-Glu)(n) + L-glutamate + ATP = (6S)-5,6,7,8-tetrahydrofolyl-(gamma-L-Glu)(n+1) + ADP + phosphate + H(+)</text>
        <dbReference type="Rhea" id="RHEA:10580"/>
        <dbReference type="Rhea" id="RHEA-COMP:14738"/>
        <dbReference type="Rhea" id="RHEA-COMP:14740"/>
        <dbReference type="ChEBI" id="CHEBI:15378"/>
        <dbReference type="ChEBI" id="CHEBI:29985"/>
        <dbReference type="ChEBI" id="CHEBI:30616"/>
        <dbReference type="ChEBI" id="CHEBI:43474"/>
        <dbReference type="ChEBI" id="CHEBI:141005"/>
        <dbReference type="ChEBI" id="CHEBI:456216"/>
        <dbReference type="EC" id="6.3.2.17"/>
    </reaction>
</comment>
<evidence type="ECO:0000256" key="10">
    <source>
        <dbReference type="ARBA" id="ARBA00022723"/>
    </source>
</evidence>
<dbReference type="InterPro" id="IPR001645">
    <property type="entry name" value="Folylpolyglutamate_synth"/>
</dbReference>
<dbReference type="Proteomes" id="UP000193006">
    <property type="component" value="Chromosome"/>
</dbReference>
<dbReference type="Pfam" id="PF02875">
    <property type="entry name" value="Mur_ligase_C"/>
    <property type="match status" value="1"/>
</dbReference>